<dbReference type="AlphaFoldDB" id="A0A370DTT9"/>
<dbReference type="GO" id="GO:0005886">
    <property type="term" value="C:plasma membrane"/>
    <property type="evidence" value="ECO:0007669"/>
    <property type="project" value="UniProtKB-SubCell"/>
</dbReference>
<feature type="transmembrane region" description="Helical" evidence="7">
    <location>
        <begin position="14"/>
        <end position="32"/>
    </location>
</feature>
<dbReference type="InterPro" id="IPR052923">
    <property type="entry name" value="UPF0718"/>
</dbReference>
<evidence type="ECO:0000256" key="6">
    <source>
        <dbReference type="ARBA" id="ARBA00023136"/>
    </source>
</evidence>
<dbReference type="PANTHER" id="PTHR34184">
    <property type="entry name" value="UPF0718 PROTEIN YCGR"/>
    <property type="match status" value="1"/>
</dbReference>
<keyword evidence="5 7" id="KW-1133">Transmembrane helix</keyword>
<evidence type="ECO:0000256" key="1">
    <source>
        <dbReference type="ARBA" id="ARBA00004651"/>
    </source>
</evidence>
<name>A0A370DTT9_9GAMM</name>
<feature type="transmembrane region" description="Helical" evidence="7">
    <location>
        <begin position="318"/>
        <end position="336"/>
    </location>
</feature>
<evidence type="ECO:0000313" key="8">
    <source>
        <dbReference type="EMBL" id="RDH88579.1"/>
    </source>
</evidence>
<dbReference type="InterPro" id="IPR005524">
    <property type="entry name" value="DUF318"/>
</dbReference>
<feature type="transmembrane region" description="Helical" evidence="7">
    <location>
        <begin position="216"/>
        <end position="242"/>
    </location>
</feature>
<reference evidence="8 9" key="1">
    <citation type="journal article" date="2018" name="ISME J.">
        <title>Endosymbiont genomes yield clues of tubeworm success.</title>
        <authorList>
            <person name="Li Y."/>
            <person name="Liles M.R."/>
            <person name="Halanych K.M."/>
        </authorList>
    </citation>
    <scope>NUCLEOTIDE SEQUENCE [LARGE SCALE GENOMIC DNA]</scope>
    <source>
        <strain evidence="8">A1462</strain>
    </source>
</reference>
<keyword evidence="6 7" id="KW-0472">Membrane</keyword>
<comment type="subcellular location">
    <subcellularLocation>
        <location evidence="1">Cell membrane</location>
        <topology evidence="1">Multi-pass membrane protein</topology>
    </subcellularLocation>
</comment>
<comment type="similarity">
    <text evidence="2">Belongs to the UPF0718 family.</text>
</comment>
<proteinExistence type="inferred from homology"/>
<feature type="transmembrane region" description="Helical" evidence="7">
    <location>
        <begin position="110"/>
        <end position="129"/>
    </location>
</feature>
<evidence type="ECO:0000256" key="3">
    <source>
        <dbReference type="ARBA" id="ARBA00022475"/>
    </source>
</evidence>
<gene>
    <name evidence="8" type="ORF">DIZ78_01205</name>
</gene>
<evidence type="ECO:0000256" key="7">
    <source>
        <dbReference type="SAM" id="Phobius"/>
    </source>
</evidence>
<feature type="transmembrane region" description="Helical" evidence="7">
    <location>
        <begin position="248"/>
        <end position="267"/>
    </location>
</feature>
<evidence type="ECO:0000256" key="5">
    <source>
        <dbReference type="ARBA" id="ARBA00022989"/>
    </source>
</evidence>
<keyword evidence="3" id="KW-1003">Cell membrane</keyword>
<evidence type="ECO:0000256" key="4">
    <source>
        <dbReference type="ARBA" id="ARBA00022692"/>
    </source>
</evidence>
<accession>A0A370DTT9</accession>
<feature type="transmembrane region" description="Helical" evidence="7">
    <location>
        <begin position="182"/>
        <end position="204"/>
    </location>
</feature>
<feature type="transmembrane region" description="Helical" evidence="7">
    <location>
        <begin position="279"/>
        <end position="298"/>
    </location>
</feature>
<keyword evidence="9" id="KW-1185">Reference proteome</keyword>
<comment type="caution">
    <text evidence="8">The sequence shown here is derived from an EMBL/GenBank/DDBJ whole genome shotgun (WGS) entry which is preliminary data.</text>
</comment>
<dbReference type="Pfam" id="PF03773">
    <property type="entry name" value="ArsP_1"/>
    <property type="match status" value="1"/>
</dbReference>
<protein>
    <submittedName>
        <fullName evidence="8">Permease</fullName>
    </submittedName>
</protein>
<organism evidence="8 9">
    <name type="scientific">endosymbiont of Escarpia spicata</name>
    <dbReference type="NCBI Taxonomy" id="2200908"/>
    <lineage>
        <taxon>Bacteria</taxon>
        <taxon>Pseudomonadati</taxon>
        <taxon>Pseudomonadota</taxon>
        <taxon>Gammaproteobacteria</taxon>
        <taxon>sulfur-oxidizing symbionts</taxon>
    </lineage>
</organism>
<sequence length="345" mass="35997">MDFLTNLADLYLDAAPWLLLGLIAAGLIKAWLPEDRLNQWLGGEGLWPVIKAALIGAPLPLCSCGVLPAALGIRRAGASKGVTLSFMIATPETGPDSIAVSYALLGPFMAVVRPIAAVLSAVFTGLLAMKEQKSPLPLTVTCSEDSCCKNGCQTEAKDSPTDPVNKSLQGLRYAFNDILDDLVLWLGLGLVLAALVATLVPPLMMAEWGSGLSAKLLMLLVGVPMYVCATASTPIAAGLLLAGISPGTVLVFLLAGPATNIATIAVITRELGKMTTVAYLSGISLASILLGIATDQLVTTFDIDIMAQLDVSGENLPGWVALISGALLLVFAFKPLRQYLGIIQK</sequence>
<dbReference type="Proteomes" id="UP000254771">
    <property type="component" value="Unassembled WGS sequence"/>
</dbReference>
<evidence type="ECO:0000256" key="2">
    <source>
        <dbReference type="ARBA" id="ARBA00006386"/>
    </source>
</evidence>
<dbReference type="PANTHER" id="PTHR34184:SF4">
    <property type="entry name" value="UPF0718 PROTEIN YCGR"/>
    <property type="match status" value="1"/>
</dbReference>
<keyword evidence="4 7" id="KW-0812">Transmembrane</keyword>
<evidence type="ECO:0000313" key="9">
    <source>
        <dbReference type="Proteomes" id="UP000254771"/>
    </source>
</evidence>
<dbReference type="NCBIfam" id="NF033936">
    <property type="entry name" value="CuZnOut_SO0444"/>
    <property type="match status" value="1"/>
</dbReference>
<dbReference type="EMBL" id="QFXE01000001">
    <property type="protein sequence ID" value="RDH88579.1"/>
    <property type="molecule type" value="Genomic_DNA"/>
</dbReference>